<evidence type="ECO:0000313" key="13">
    <source>
        <dbReference type="EMBL" id="SIO51644.1"/>
    </source>
</evidence>
<keyword evidence="2" id="KW-0560">Oxidoreductase</keyword>
<dbReference type="PIRSF" id="PIRSF000126">
    <property type="entry name" value="11-beta-HSD1"/>
    <property type="match status" value="1"/>
</dbReference>
<dbReference type="InterPro" id="IPR036291">
    <property type="entry name" value="NAD(P)-bd_dom_sf"/>
</dbReference>
<organism evidence="13 14">
    <name type="scientific">Paraburkholderia phenazinium</name>
    <dbReference type="NCBI Taxonomy" id="60549"/>
    <lineage>
        <taxon>Bacteria</taxon>
        <taxon>Pseudomonadati</taxon>
        <taxon>Pseudomonadota</taxon>
        <taxon>Betaproteobacteria</taxon>
        <taxon>Burkholderiales</taxon>
        <taxon>Burkholderiaceae</taxon>
        <taxon>Paraburkholderia</taxon>
    </lineage>
</organism>
<dbReference type="InterPro" id="IPR002347">
    <property type="entry name" value="SDR_fam"/>
</dbReference>
<evidence type="ECO:0000256" key="2">
    <source>
        <dbReference type="ARBA" id="ARBA00023002"/>
    </source>
</evidence>
<dbReference type="EMBL" id="FSRM01000002">
    <property type="protein sequence ID" value="SIO51644.1"/>
    <property type="molecule type" value="Genomic_DNA"/>
</dbReference>
<evidence type="ECO:0000256" key="8">
    <source>
        <dbReference type="ARBA" id="ARBA00044349"/>
    </source>
</evidence>
<dbReference type="EC" id="1.1.1.298" evidence="4"/>
<evidence type="ECO:0000256" key="9">
    <source>
        <dbReference type="ARBA" id="ARBA00045650"/>
    </source>
</evidence>
<proteinExistence type="inferred from homology"/>
<dbReference type="SUPFAM" id="SSF51735">
    <property type="entry name" value="NAD(P)-binding Rossmann-fold domains"/>
    <property type="match status" value="1"/>
</dbReference>
<reference evidence="13 14" key="1">
    <citation type="submission" date="2016-11" db="EMBL/GenBank/DDBJ databases">
        <authorList>
            <person name="Jaros S."/>
            <person name="Januszkiewicz K."/>
            <person name="Wedrychowicz H."/>
        </authorList>
    </citation>
    <scope>NUCLEOTIDE SEQUENCE [LARGE SCALE GENOMIC DNA]</scope>
    <source>
        <strain evidence="13 14">GAS86</strain>
    </source>
</reference>
<dbReference type="PROSITE" id="PS00061">
    <property type="entry name" value="ADH_SHORT"/>
    <property type="match status" value="1"/>
</dbReference>
<comment type="catalytic activity">
    <reaction evidence="10">
        <text>3-hydroxypropanoate + NADP(+) = 3-oxopropanoate + NADPH + H(+)</text>
        <dbReference type="Rhea" id="RHEA:26438"/>
        <dbReference type="ChEBI" id="CHEBI:15378"/>
        <dbReference type="ChEBI" id="CHEBI:16510"/>
        <dbReference type="ChEBI" id="CHEBI:33190"/>
        <dbReference type="ChEBI" id="CHEBI:57783"/>
        <dbReference type="ChEBI" id="CHEBI:58349"/>
        <dbReference type="EC" id="1.1.1.298"/>
    </reaction>
</comment>
<evidence type="ECO:0000256" key="11">
    <source>
        <dbReference type="RuleBase" id="RU000363"/>
    </source>
</evidence>
<dbReference type="PANTHER" id="PTHR43086">
    <property type="entry name" value="VERY-LONG-CHAIN 3-OXOOACYL-COA REDUCTASE"/>
    <property type="match status" value="1"/>
</dbReference>
<accession>A0A1N6K4Y0</accession>
<comment type="catalytic activity">
    <reaction evidence="3">
        <text>L-allo-threonine + NADP(+) = aminoacetone + CO2 + NADPH</text>
        <dbReference type="Rhea" id="RHEA:43524"/>
        <dbReference type="ChEBI" id="CHEBI:16526"/>
        <dbReference type="ChEBI" id="CHEBI:57783"/>
        <dbReference type="ChEBI" id="CHEBI:58320"/>
        <dbReference type="ChEBI" id="CHEBI:58349"/>
        <dbReference type="ChEBI" id="CHEBI:58585"/>
        <dbReference type="EC" id="1.1.1.381"/>
    </reaction>
</comment>
<evidence type="ECO:0000256" key="5">
    <source>
        <dbReference type="ARBA" id="ARBA00044059"/>
    </source>
</evidence>
<dbReference type="PRINTS" id="PR00080">
    <property type="entry name" value="SDRFAMILY"/>
</dbReference>
<evidence type="ECO:0000256" key="10">
    <source>
        <dbReference type="ARBA" id="ARBA00047274"/>
    </source>
</evidence>
<dbReference type="AlphaFoldDB" id="A0A1N6K4Y0"/>
<evidence type="ECO:0000256" key="6">
    <source>
        <dbReference type="ARBA" id="ARBA00044065"/>
    </source>
</evidence>
<comment type="similarity">
    <text evidence="1 11">Belongs to the short-chain dehydrogenases/reductases (SDR) family.</text>
</comment>
<dbReference type="PANTHER" id="PTHR43086:SF3">
    <property type="entry name" value="NADP-DEPENDENT 3-HYDROXY ACID DEHYDROGENASE YDFG"/>
    <property type="match status" value="1"/>
</dbReference>
<dbReference type="EC" id="1.1.1.381" evidence="5"/>
<dbReference type="GO" id="GO:0035527">
    <property type="term" value="F:3-hydroxypropionate dehydrogenase (NADP+) activity"/>
    <property type="evidence" value="ECO:0007669"/>
    <property type="project" value="UniProtKB-EC"/>
</dbReference>
<gene>
    <name evidence="13" type="ORF">SAMN05444168_6049</name>
</gene>
<dbReference type="PRINTS" id="PR00081">
    <property type="entry name" value="GDHRDH"/>
</dbReference>
<evidence type="ECO:0000256" key="1">
    <source>
        <dbReference type="ARBA" id="ARBA00006484"/>
    </source>
</evidence>
<evidence type="ECO:0000256" key="7">
    <source>
        <dbReference type="ARBA" id="ARBA00044271"/>
    </source>
</evidence>
<feature type="compositionally biased region" description="Low complexity" evidence="12">
    <location>
        <begin position="23"/>
        <end position="32"/>
    </location>
</feature>
<evidence type="ECO:0000313" key="14">
    <source>
        <dbReference type="Proteomes" id="UP000184693"/>
    </source>
</evidence>
<evidence type="ECO:0000256" key="3">
    <source>
        <dbReference type="ARBA" id="ARBA00043812"/>
    </source>
</evidence>
<dbReference type="Pfam" id="PF00106">
    <property type="entry name" value="adh_short"/>
    <property type="match status" value="1"/>
</dbReference>
<evidence type="ECO:0000256" key="4">
    <source>
        <dbReference type="ARBA" id="ARBA00044050"/>
    </source>
</evidence>
<comment type="function">
    <text evidence="9">NADP-dependent dehydrogenase with broad substrate specificity acting on 3-hydroxy acids. Catalyzes the NADP-dependent oxidation of L-allo-threonine to L-2-amino-3-keto-butyrate, which is spontaneously decarboxylated into aminoacetone. Also acts on D-threonine, L-serine, D-serine, D-3-hydroxyisobutyrate, L-3-hydroxyisobutyrate, D-glycerate and L-glycerate. Able to catalyze the reduction of the malonic semialdehyde to 3-hydroxypropionic acid. YdfG is apparently supplementing RutE, the presumed malonic semialdehyde reductase involved in pyrimidine degradation since both are able to detoxify malonic semialdehyde.</text>
</comment>
<dbReference type="InterPro" id="IPR020904">
    <property type="entry name" value="Sc_DH/Rdtase_CS"/>
</dbReference>
<feature type="region of interest" description="Disordered" evidence="12">
    <location>
        <begin position="1"/>
        <end position="36"/>
    </location>
</feature>
<sequence length="296" mass="31261">MSQSEWPPTPDIPSGKHSERETTMTSSTSNTSPKGTALITGASAGIGAVYADRLARRGYDLILVARNADRLNALASRLQAETGRSVNTIAADLNDKAGISKIENVLRDDKSITMLVNNAGVGSVASILKGDVDEMEAMIDLNITALTRLTYAVAPGFVSKASGTIINISSAVGIAVELLNGVYSASKSYVLSFGHALQRDLADKGVRIQTVLPAATATEFWDVAGYSSQKEAASTMTAEDLVDAALAGLDQGELVTIPTLQDGNDWTRWEADRRALTPKFANAKAAPRYVVTTNKA</sequence>
<dbReference type="Gene3D" id="3.40.50.720">
    <property type="entry name" value="NAD(P)-binding Rossmann-like Domain"/>
    <property type="match status" value="1"/>
</dbReference>
<name>A0A1N6K4Y0_9BURK</name>
<protein>
    <recommendedName>
        <fullName evidence="6">NADP-dependent 3-hydroxy acid dehydrogenase YdfG</fullName>
        <ecNumber evidence="4">1.1.1.298</ecNumber>
        <ecNumber evidence="5">1.1.1.381</ecNumber>
    </recommendedName>
    <alternativeName>
        <fullName evidence="8">L-allo-threonine dehydrogenase</fullName>
    </alternativeName>
    <alternativeName>
        <fullName evidence="7">Malonic semialdehyde reductase</fullName>
    </alternativeName>
</protein>
<dbReference type="Proteomes" id="UP000184693">
    <property type="component" value="Unassembled WGS sequence"/>
</dbReference>
<evidence type="ECO:0000256" key="12">
    <source>
        <dbReference type="SAM" id="MobiDB-lite"/>
    </source>
</evidence>